<feature type="region of interest" description="Disordered" evidence="2">
    <location>
        <begin position="1"/>
        <end position="20"/>
    </location>
</feature>
<feature type="compositionally biased region" description="Polar residues" evidence="2">
    <location>
        <begin position="1"/>
        <end position="13"/>
    </location>
</feature>
<dbReference type="AlphaFoldDB" id="A0A5E4QSL4"/>
<evidence type="ECO:0000256" key="2">
    <source>
        <dbReference type="SAM" id="MobiDB-lite"/>
    </source>
</evidence>
<feature type="coiled-coil region" evidence="1">
    <location>
        <begin position="29"/>
        <end position="74"/>
    </location>
</feature>
<evidence type="ECO:0000313" key="3">
    <source>
        <dbReference type="EMBL" id="VVD00566.1"/>
    </source>
</evidence>
<dbReference type="Proteomes" id="UP000324832">
    <property type="component" value="Unassembled WGS sequence"/>
</dbReference>
<dbReference type="EMBL" id="FZQP02004812">
    <property type="protein sequence ID" value="VVD00566.1"/>
    <property type="molecule type" value="Genomic_DNA"/>
</dbReference>
<keyword evidence="4" id="KW-1185">Reference proteome</keyword>
<evidence type="ECO:0000313" key="4">
    <source>
        <dbReference type="Proteomes" id="UP000324832"/>
    </source>
</evidence>
<proteinExistence type="predicted"/>
<keyword evidence="1" id="KW-0175">Coiled coil</keyword>
<reference evidence="3 4" key="1">
    <citation type="submission" date="2017-07" db="EMBL/GenBank/DDBJ databases">
        <authorList>
            <person name="Talla V."/>
            <person name="Backstrom N."/>
        </authorList>
    </citation>
    <scope>NUCLEOTIDE SEQUENCE [LARGE SCALE GENOMIC DNA]</scope>
</reference>
<protein>
    <submittedName>
        <fullName evidence="3">Uncharacterized protein</fullName>
    </submittedName>
</protein>
<evidence type="ECO:0000256" key="1">
    <source>
        <dbReference type="SAM" id="Coils"/>
    </source>
</evidence>
<accession>A0A5E4QSL4</accession>
<sequence length="164" mass="18531">MASTDTSTSSQLSAVAAEEHKRTVDDAFLNRLKGLVERLRLENATLKKSLDVERSEVRALKARHESTIRNLKTEFKKREELLDKQIRTVRPEKADDTVSNKLVELKRLTTEIQSLKAANKGLQEKLKVAHAAECARSAELRAQVAKHAALEQAGRKDARAHWRK</sequence>
<gene>
    <name evidence="3" type="ORF">LSINAPIS_LOCUS11173</name>
</gene>
<name>A0A5E4QSL4_9NEOP</name>
<feature type="coiled-coil region" evidence="1">
    <location>
        <begin position="98"/>
        <end position="132"/>
    </location>
</feature>
<organism evidence="3 4">
    <name type="scientific">Leptidea sinapis</name>
    <dbReference type="NCBI Taxonomy" id="189913"/>
    <lineage>
        <taxon>Eukaryota</taxon>
        <taxon>Metazoa</taxon>
        <taxon>Ecdysozoa</taxon>
        <taxon>Arthropoda</taxon>
        <taxon>Hexapoda</taxon>
        <taxon>Insecta</taxon>
        <taxon>Pterygota</taxon>
        <taxon>Neoptera</taxon>
        <taxon>Endopterygota</taxon>
        <taxon>Lepidoptera</taxon>
        <taxon>Glossata</taxon>
        <taxon>Ditrysia</taxon>
        <taxon>Papilionoidea</taxon>
        <taxon>Pieridae</taxon>
        <taxon>Dismorphiinae</taxon>
        <taxon>Leptidea</taxon>
    </lineage>
</organism>